<keyword evidence="3" id="KW-1185">Reference proteome</keyword>
<name>A0A7J6VIY1_THATH</name>
<reference evidence="2 3" key="1">
    <citation type="submission" date="2020-06" db="EMBL/GenBank/DDBJ databases">
        <title>Transcriptomic and genomic resources for Thalictrum thalictroides and T. hernandezii: Facilitating candidate gene discovery in an emerging model plant lineage.</title>
        <authorList>
            <person name="Arias T."/>
            <person name="Riano-Pachon D.M."/>
            <person name="Di Stilio V.S."/>
        </authorList>
    </citation>
    <scope>NUCLEOTIDE SEQUENCE [LARGE SCALE GENOMIC DNA]</scope>
    <source>
        <strain evidence="3">cv. WT478/WT964</strain>
        <tissue evidence="2">Leaves</tissue>
    </source>
</reference>
<sequence>MAVSTKKTDERPNMRTRGARASASNAKDEEAKDYVHITYSSFDYAICFSVCDNRLNDFTSLQNGRYEYGRLMDDEWVGML</sequence>
<evidence type="ECO:0000256" key="1">
    <source>
        <dbReference type="SAM" id="MobiDB-lite"/>
    </source>
</evidence>
<accession>A0A7J6VIY1</accession>
<feature type="compositionally biased region" description="Basic and acidic residues" evidence="1">
    <location>
        <begin position="1"/>
        <end position="13"/>
    </location>
</feature>
<evidence type="ECO:0000313" key="2">
    <source>
        <dbReference type="EMBL" id="KAF5184140.1"/>
    </source>
</evidence>
<dbReference type="EMBL" id="JABWDY010032505">
    <property type="protein sequence ID" value="KAF5184140.1"/>
    <property type="molecule type" value="Genomic_DNA"/>
</dbReference>
<comment type="caution">
    <text evidence="2">The sequence shown here is derived from an EMBL/GenBank/DDBJ whole genome shotgun (WGS) entry which is preliminary data.</text>
</comment>
<proteinExistence type="predicted"/>
<feature type="region of interest" description="Disordered" evidence="1">
    <location>
        <begin position="1"/>
        <end position="26"/>
    </location>
</feature>
<evidence type="ECO:0000313" key="3">
    <source>
        <dbReference type="Proteomes" id="UP000554482"/>
    </source>
</evidence>
<gene>
    <name evidence="2" type="ORF">FRX31_026274</name>
</gene>
<protein>
    <submittedName>
        <fullName evidence="2">Uncharacterized protein</fullName>
    </submittedName>
</protein>
<dbReference type="AlphaFoldDB" id="A0A7J6VIY1"/>
<dbReference type="Proteomes" id="UP000554482">
    <property type="component" value="Unassembled WGS sequence"/>
</dbReference>
<organism evidence="2 3">
    <name type="scientific">Thalictrum thalictroides</name>
    <name type="common">Rue-anemone</name>
    <name type="synonym">Anemone thalictroides</name>
    <dbReference type="NCBI Taxonomy" id="46969"/>
    <lineage>
        <taxon>Eukaryota</taxon>
        <taxon>Viridiplantae</taxon>
        <taxon>Streptophyta</taxon>
        <taxon>Embryophyta</taxon>
        <taxon>Tracheophyta</taxon>
        <taxon>Spermatophyta</taxon>
        <taxon>Magnoliopsida</taxon>
        <taxon>Ranunculales</taxon>
        <taxon>Ranunculaceae</taxon>
        <taxon>Thalictroideae</taxon>
        <taxon>Thalictrum</taxon>
    </lineage>
</organism>